<dbReference type="PANTHER" id="PTHR47936">
    <property type="entry name" value="PPR_LONG DOMAIN-CONTAINING PROTEIN"/>
    <property type="match status" value="1"/>
</dbReference>
<dbReference type="Gene3D" id="1.25.40.10">
    <property type="entry name" value="Tetratricopeptide repeat domain"/>
    <property type="match status" value="4"/>
</dbReference>
<gene>
    <name evidence="3" type="ORF">CCMP2556_LOCUS15168</name>
</gene>
<feature type="repeat" description="PPR" evidence="2">
    <location>
        <begin position="132"/>
        <end position="166"/>
    </location>
</feature>
<accession>A0ABP0K904</accession>
<evidence type="ECO:0000313" key="4">
    <source>
        <dbReference type="Proteomes" id="UP001642484"/>
    </source>
</evidence>
<dbReference type="InterPro" id="IPR011990">
    <property type="entry name" value="TPR-like_helical_dom_sf"/>
</dbReference>
<dbReference type="Pfam" id="PF13812">
    <property type="entry name" value="PPR_3"/>
    <property type="match status" value="2"/>
</dbReference>
<evidence type="ECO:0000256" key="1">
    <source>
        <dbReference type="ARBA" id="ARBA00022737"/>
    </source>
</evidence>
<keyword evidence="1" id="KW-0677">Repeat</keyword>
<evidence type="ECO:0008006" key="5">
    <source>
        <dbReference type="Google" id="ProtNLM"/>
    </source>
</evidence>
<keyword evidence="4" id="KW-1185">Reference proteome</keyword>
<reference evidence="3 4" key="1">
    <citation type="submission" date="2024-02" db="EMBL/GenBank/DDBJ databases">
        <authorList>
            <person name="Chen Y."/>
            <person name="Shah S."/>
            <person name="Dougan E. K."/>
            <person name="Thang M."/>
            <person name="Chan C."/>
        </authorList>
    </citation>
    <scope>NUCLEOTIDE SEQUENCE [LARGE SCALE GENOMIC DNA]</scope>
</reference>
<comment type="caution">
    <text evidence="3">The sequence shown here is derived from an EMBL/GenBank/DDBJ whole genome shotgun (WGS) entry which is preliminary data.</text>
</comment>
<dbReference type="NCBIfam" id="TIGR00756">
    <property type="entry name" value="PPR"/>
    <property type="match status" value="2"/>
</dbReference>
<dbReference type="Proteomes" id="UP001642484">
    <property type="component" value="Unassembled WGS sequence"/>
</dbReference>
<evidence type="ECO:0000256" key="2">
    <source>
        <dbReference type="PROSITE-ProRule" id="PRU00708"/>
    </source>
</evidence>
<evidence type="ECO:0000313" key="3">
    <source>
        <dbReference type="EMBL" id="CAK9023265.1"/>
    </source>
</evidence>
<dbReference type="PANTHER" id="PTHR47936:SF1">
    <property type="entry name" value="PENTATRICOPEPTIDE REPEAT-CONTAINING PROTEIN GUN1, CHLOROPLASTIC"/>
    <property type="match status" value="1"/>
</dbReference>
<dbReference type="EMBL" id="CAXAMN010007891">
    <property type="protein sequence ID" value="CAK9023265.1"/>
    <property type="molecule type" value="Genomic_DNA"/>
</dbReference>
<protein>
    <recommendedName>
        <fullName evidence="5">Pentatricopeptide repeat-containing protein, chloroplastic</fullName>
    </recommendedName>
</protein>
<dbReference type="Pfam" id="PF13041">
    <property type="entry name" value="PPR_2"/>
    <property type="match status" value="1"/>
</dbReference>
<proteinExistence type="predicted"/>
<sequence length="920" mass="102579">MCRGFLEQLLSPAAHVQELVELPAQVYQNGNHGRGRRKVNGLLSRVEALEQIQKSLDDKTLTVRECMPALRVMGERSLWQHGINLLASIASRGLQPDQFMFNKLISLCTKNKAALPSLELLGDMVKRRIYPDVQACNMVIGALAPSGLWEEALEVLQSMKRYQAEPDTISVNSAIAACAGGSRWVEAIQLLGEGQHLNSGPDVWTYGSTIRACEAKWILVLQLLDEMQARKIQPNEVISASAINACAKSSPESSIEIFRSLKQKGVRQNTLSYQAALSACHVDKYLWSWSLLYLEEMKAHGIKIDIGILNAVMGACQNAHYWGHLQKQDANMVQRVLNEVYYLRLVPNIVTYSHIMAAAKQAGDWERVLQLLNEACIQKLQPDAILYTHSISACAAGRSWEQALQLLNAANQIGSLEFHWSSAMKACVDATQWESAIALVPRMRNAHLQPEVVTYTEMMCAYLHGGAWPAVLELLDEMHDQNEEPNHISLTSVIRACMVSGNTAFAVMWKLEMEKLGVQPYFTTYVYLIALAADAQEWPWVEFLLAEAMARWRMVLKTVEQGCAELSRPSSKKWFASKSYSLAVKTRYPNAENFDLRELYNLVLLKCLKHSSWSKALKLWQDYPDSGVSSPNAALATCENVLEWDEFVHLCGEFGPAGWVQEVSEAALRATVALARGKYTGHGPGWQQNALGQVAMTMDLLAWHGLFAANLNRHFADQVLEFVLEAVIADTDETVLSKAATGRTHTRLKEPILKGSQLQNVMLSSAFTRQALQSLELAAFETWLPNARLRARRELPAEDAGGGLDDAIRNLRARWISFRPSKQCAGGLESAGFVVLAADAGCKEWLASHALENALARVPQHGNLLRDVVQASALQNGKVRMYMSYIPCLACLAKLYQLQKTGTRLEVAFDTWRETRHWTC</sequence>
<name>A0ABP0K904_9DINO</name>
<dbReference type="InterPro" id="IPR002885">
    <property type="entry name" value="PPR_rpt"/>
</dbReference>
<organism evidence="3 4">
    <name type="scientific">Durusdinium trenchii</name>
    <dbReference type="NCBI Taxonomy" id="1381693"/>
    <lineage>
        <taxon>Eukaryota</taxon>
        <taxon>Sar</taxon>
        <taxon>Alveolata</taxon>
        <taxon>Dinophyceae</taxon>
        <taxon>Suessiales</taxon>
        <taxon>Symbiodiniaceae</taxon>
        <taxon>Durusdinium</taxon>
    </lineage>
</organism>
<feature type="repeat" description="PPR" evidence="2">
    <location>
        <begin position="451"/>
        <end position="485"/>
    </location>
</feature>
<dbReference type="PROSITE" id="PS51375">
    <property type="entry name" value="PPR"/>
    <property type="match status" value="2"/>
</dbReference>